<accession>A0AAN6IFI6</accession>
<reference evidence="2" key="1">
    <citation type="journal article" date="2022" name="bioRxiv">
        <title>Deciphering the potential niche of two novel black yeast fungi from a biological soil crust based on their genomes, phenotypes, and melanin regulation.</title>
        <authorList>
            <consortium name="DOE Joint Genome Institute"/>
            <person name="Carr E.C."/>
            <person name="Barton Q."/>
            <person name="Grambo S."/>
            <person name="Sullivan M."/>
            <person name="Renfro C.M."/>
            <person name="Kuo A."/>
            <person name="Pangilinan J."/>
            <person name="Lipzen A."/>
            <person name="Keymanesh K."/>
            <person name="Savage E."/>
            <person name="Barry K."/>
            <person name="Grigoriev I.V."/>
            <person name="Riekhof W.R."/>
            <person name="Harris S.S."/>
        </authorList>
    </citation>
    <scope>NUCLEOTIDE SEQUENCE</scope>
    <source>
        <strain evidence="2">JF 03-4F</strain>
    </source>
</reference>
<dbReference type="PANTHER" id="PTHR37540">
    <property type="entry name" value="TRANSCRIPTION FACTOR (ACR-2), PUTATIVE-RELATED-RELATED"/>
    <property type="match status" value="1"/>
</dbReference>
<gene>
    <name evidence="2" type="ORF">EDD36DRAFT_428529</name>
</gene>
<sequence>MPFKNGLDHHYPSILRLVSGPGSPSLRYLYRDGVPSRSKRSAKDEESSIGTTVHLLDLFVIRQSLQKSLLPVFAAMATTTLLHQLPATEQLLLQLSPDSMSQDKRSPGQPVPFQGEFSFVNKDAGNIDSKDHNAAVSWHVMNRYERWKKQQQAKQLRASANVPVGPLSSPTQQQSQQRSRSTAEAHRRQSAPVRRVPYVVPQSPRLTEPLQTLPNPTATPFGFDPWMAEQPLQLGYPGISSEQTSTSAPRTTVTSVTSTPSTQSGMVEDDPSALLASMNAPIDLGEIIFDTATSSMSPLMSTLIAFAYEVFIPQQWPKESDRSPGAYEIARCWDDTTLISQDTCYANAYLSLLAATLAVLTDDDSLAYQSRYFQGQAMVELRQRVAQLKSPDLVTLKAILKLFSSETLVDNTAVARMHLKMLRNLVNSAGGVILMDSWFREDLLSCDCYFALKYETRPLFPAQEWTPGPLSQPWKARLLSAGVFGDHAAGIDPLIEHPVMKAVVTDLRELFKAREYTQNHDVPTDDQLLRWQQLRKFDCISRLADHYVNLAIYPHLFLRPITQACTCITTALMTAMVLGSPEPVRFGLKQINDLRKKLRESQAERDGAQDRRLRLWALYVGWLAEKAHPVNVSQEAWFESNYRNAAVEMDLSGWEDVKRVMRQFLFSERLHQEIETGRPHRIMDVRQGIYSTSGCSWREPILESNFTMDESEGELMSAAAGKQRADEG</sequence>
<protein>
    <recommendedName>
        <fullName evidence="4">Transcription factor domain-containing protein</fullName>
    </recommendedName>
</protein>
<evidence type="ECO:0000256" key="1">
    <source>
        <dbReference type="SAM" id="MobiDB-lite"/>
    </source>
</evidence>
<dbReference type="AlphaFoldDB" id="A0AAN6IFI6"/>
<keyword evidence="3" id="KW-1185">Reference proteome</keyword>
<name>A0AAN6IFI6_9EURO</name>
<evidence type="ECO:0000313" key="3">
    <source>
        <dbReference type="Proteomes" id="UP001203852"/>
    </source>
</evidence>
<feature type="region of interest" description="Disordered" evidence="1">
    <location>
        <begin position="149"/>
        <end position="197"/>
    </location>
</feature>
<feature type="compositionally biased region" description="Low complexity" evidence="1">
    <location>
        <begin position="243"/>
        <end position="264"/>
    </location>
</feature>
<dbReference type="EMBL" id="MU404351">
    <property type="protein sequence ID" value="KAI1616132.1"/>
    <property type="molecule type" value="Genomic_DNA"/>
</dbReference>
<organism evidence="2 3">
    <name type="scientific">Exophiala viscosa</name>
    <dbReference type="NCBI Taxonomy" id="2486360"/>
    <lineage>
        <taxon>Eukaryota</taxon>
        <taxon>Fungi</taxon>
        <taxon>Dikarya</taxon>
        <taxon>Ascomycota</taxon>
        <taxon>Pezizomycotina</taxon>
        <taxon>Eurotiomycetes</taxon>
        <taxon>Chaetothyriomycetidae</taxon>
        <taxon>Chaetothyriales</taxon>
        <taxon>Herpotrichiellaceae</taxon>
        <taxon>Exophiala</taxon>
    </lineage>
</organism>
<comment type="caution">
    <text evidence="2">The sequence shown here is derived from an EMBL/GenBank/DDBJ whole genome shotgun (WGS) entry which is preliminary data.</text>
</comment>
<evidence type="ECO:0000313" key="2">
    <source>
        <dbReference type="EMBL" id="KAI1616132.1"/>
    </source>
</evidence>
<feature type="region of interest" description="Disordered" evidence="1">
    <location>
        <begin position="241"/>
        <end position="268"/>
    </location>
</feature>
<dbReference type="Proteomes" id="UP001203852">
    <property type="component" value="Unassembled WGS sequence"/>
</dbReference>
<dbReference type="PANTHER" id="PTHR37540:SF5">
    <property type="entry name" value="TRANSCRIPTION FACTOR DOMAIN-CONTAINING PROTEIN"/>
    <property type="match status" value="1"/>
</dbReference>
<proteinExistence type="predicted"/>
<feature type="compositionally biased region" description="Low complexity" evidence="1">
    <location>
        <begin position="168"/>
        <end position="180"/>
    </location>
</feature>
<evidence type="ECO:0008006" key="4">
    <source>
        <dbReference type="Google" id="ProtNLM"/>
    </source>
</evidence>